<evidence type="ECO:0000256" key="2">
    <source>
        <dbReference type="SAM" id="Phobius"/>
    </source>
</evidence>
<feature type="region of interest" description="Disordered" evidence="1">
    <location>
        <begin position="269"/>
        <end position="290"/>
    </location>
</feature>
<reference evidence="4" key="2">
    <citation type="submission" date="2020-09" db="EMBL/GenBank/DDBJ databases">
        <authorList>
            <person name="Sun Q."/>
            <person name="Sedlacek I."/>
        </authorList>
    </citation>
    <scope>NUCLEOTIDE SEQUENCE</scope>
    <source>
        <strain evidence="4">CCM 8606</strain>
    </source>
</reference>
<keyword evidence="2" id="KW-0812">Transmembrane</keyword>
<evidence type="ECO:0000313" key="5">
    <source>
        <dbReference type="Proteomes" id="UP000619536"/>
    </source>
</evidence>
<keyword evidence="5" id="KW-1185">Reference proteome</keyword>
<name>A0A8J3AH15_9BIFI</name>
<dbReference type="InterPro" id="IPR036465">
    <property type="entry name" value="vWFA_dom_sf"/>
</dbReference>
<keyword evidence="2" id="KW-1133">Transmembrane helix</keyword>
<keyword evidence="2" id="KW-0472">Membrane</keyword>
<protein>
    <recommendedName>
        <fullName evidence="3">VWFA domain-containing protein</fullName>
    </recommendedName>
</protein>
<gene>
    <name evidence="4" type="ORF">GCM10007377_02370</name>
</gene>
<dbReference type="AlphaFoldDB" id="A0A8J3AH15"/>
<feature type="transmembrane region" description="Helical" evidence="2">
    <location>
        <begin position="27"/>
        <end position="52"/>
    </location>
</feature>
<dbReference type="SUPFAM" id="SSF53300">
    <property type="entry name" value="vWA-like"/>
    <property type="match status" value="1"/>
</dbReference>
<reference evidence="4" key="1">
    <citation type="journal article" date="2014" name="Int. J. Syst. Evol. Microbiol.">
        <title>Complete genome sequence of Corynebacterium casei LMG S-19264T (=DSM 44701T), isolated from a smear-ripened cheese.</title>
        <authorList>
            <consortium name="US DOE Joint Genome Institute (JGI-PGF)"/>
            <person name="Walter F."/>
            <person name="Albersmeier A."/>
            <person name="Kalinowski J."/>
            <person name="Ruckert C."/>
        </authorList>
    </citation>
    <scope>NUCLEOTIDE SEQUENCE</scope>
    <source>
        <strain evidence="4">CCM 8606</strain>
    </source>
</reference>
<dbReference type="InterPro" id="IPR002035">
    <property type="entry name" value="VWF_A"/>
</dbReference>
<accession>A0A8J3AH15</accession>
<comment type="caution">
    <text evidence="4">The sequence shown here is derived from an EMBL/GenBank/DDBJ whole genome shotgun (WGS) entry which is preliminary data.</text>
</comment>
<dbReference type="Pfam" id="PF13519">
    <property type="entry name" value="VWA_2"/>
    <property type="match status" value="1"/>
</dbReference>
<feature type="domain" description="VWFA" evidence="3">
    <location>
        <begin position="109"/>
        <end position="302"/>
    </location>
</feature>
<dbReference type="Gene3D" id="3.40.50.410">
    <property type="entry name" value="von Willebrand factor, type A domain"/>
    <property type="match status" value="1"/>
</dbReference>
<sequence>MQIASSNALTLAQPFSQILSSLHCSPLFGWIVSGILSAICGVAALGILVIVVKKIPRKHTNQTSAHTVLTDASRIDWMRRALIMLCMGIIFLGPSITRPSTTQAVKNTDILIAVDTTGSMAVHDAQYGSDQQLTRLQVAQQVVKDSVSQFPNASYAAIRVGTSGSVALPLTPDALAIANWSSTLRPEPTTASHGSNLDKALDALIPLARDTRKAHPQDTIIVLYITDGEQTGTTTRRSFASLRQSVDHALVIGVGSAEGGTVPTVDTDGVIDDQHPVLDPSTGQPGISARNEKNLSDIADEMSGSMCLTDSTHTCMSAQDTSLQHTFTSWRIEHSNKPVEQEELLVWPFVMIMLLLLIWEAGVWTYRSRRAL</sequence>
<proteinExistence type="predicted"/>
<evidence type="ECO:0000259" key="3">
    <source>
        <dbReference type="PROSITE" id="PS50234"/>
    </source>
</evidence>
<dbReference type="PROSITE" id="PS50234">
    <property type="entry name" value="VWFA"/>
    <property type="match status" value="1"/>
</dbReference>
<feature type="transmembrane region" description="Helical" evidence="2">
    <location>
        <begin position="81"/>
        <end position="97"/>
    </location>
</feature>
<feature type="transmembrane region" description="Helical" evidence="2">
    <location>
        <begin position="344"/>
        <end position="366"/>
    </location>
</feature>
<organism evidence="4 5">
    <name type="scientific">Galliscardovia ingluviei</name>
    <dbReference type="NCBI Taxonomy" id="1769422"/>
    <lineage>
        <taxon>Bacteria</taxon>
        <taxon>Bacillati</taxon>
        <taxon>Actinomycetota</taxon>
        <taxon>Actinomycetes</taxon>
        <taxon>Bifidobacteriales</taxon>
        <taxon>Bifidobacteriaceae</taxon>
        <taxon>Galliscardovia</taxon>
    </lineage>
</organism>
<dbReference type="Proteomes" id="UP000619536">
    <property type="component" value="Unassembled WGS sequence"/>
</dbReference>
<evidence type="ECO:0000256" key="1">
    <source>
        <dbReference type="SAM" id="MobiDB-lite"/>
    </source>
</evidence>
<dbReference type="EMBL" id="BMDH01000001">
    <property type="protein sequence ID" value="GGI12720.1"/>
    <property type="molecule type" value="Genomic_DNA"/>
</dbReference>
<evidence type="ECO:0000313" key="4">
    <source>
        <dbReference type="EMBL" id="GGI12720.1"/>
    </source>
</evidence>